<protein>
    <submittedName>
        <fullName evidence="1">Uncharacterized protein</fullName>
    </submittedName>
</protein>
<dbReference type="Proteomes" id="UP001157502">
    <property type="component" value="Chromosome 28"/>
</dbReference>
<keyword evidence="2" id="KW-1185">Reference proteome</keyword>
<accession>A0ACC2FGE8</accession>
<name>A0ACC2FGE8_DALPE</name>
<dbReference type="EMBL" id="CM055755">
    <property type="protein sequence ID" value="KAJ7990445.1"/>
    <property type="molecule type" value="Genomic_DNA"/>
</dbReference>
<sequence length="97" mass="10747">MTVNQPVKVSRSPQNAGRKLLPGLRHVERVKRSVSSSSEAVTYVGELRACPIHLIPIIFTIRPKRQTVKICHSQIQITGSASSNTSGKLRDMEHSNM</sequence>
<comment type="caution">
    <text evidence="1">The sequence shown here is derived from an EMBL/GenBank/DDBJ whole genome shotgun (WGS) entry which is preliminary data.</text>
</comment>
<evidence type="ECO:0000313" key="1">
    <source>
        <dbReference type="EMBL" id="KAJ7990445.1"/>
    </source>
</evidence>
<reference evidence="1" key="1">
    <citation type="submission" date="2021-05" db="EMBL/GenBank/DDBJ databases">
        <authorList>
            <person name="Pan Q."/>
            <person name="Jouanno E."/>
            <person name="Zahm M."/>
            <person name="Klopp C."/>
            <person name="Cabau C."/>
            <person name="Louis A."/>
            <person name="Berthelot C."/>
            <person name="Parey E."/>
            <person name="Roest Crollius H."/>
            <person name="Montfort J."/>
            <person name="Robinson-Rechavi M."/>
            <person name="Bouchez O."/>
            <person name="Lampietro C."/>
            <person name="Lopez Roques C."/>
            <person name="Donnadieu C."/>
            <person name="Postlethwait J."/>
            <person name="Bobe J."/>
            <person name="Dillon D."/>
            <person name="Chandos A."/>
            <person name="von Hippel F."/>
            <person name="Guiguen Y."/>
        </authorList>
    </citation>
    <scope>NUCLEOTIDE SEQUENCE</scope>
    <source>
        <strain evidence="1">YG-Jan2019</strain>
    </source>
</reference>
<gene>
    <name evidence="1" type="ORF">DPEC_G00300390</name>
</gene>
<organism evidence="1 2">
    <name type="scientific">Dallia pectoralis</name>
    <name type="common">Alaska blackfish</name>
    <dbReference type="NCBI Taxonomy" id="75939"/>
    <lineage>
        <taxon>Eukaryota</taxon>
        <taxon>Metazoa</taxon>
        <taxon>Chordata</taxon>
        <taxon>Craniata</taxon>
        <taxon>Vertebrata</taxon>
        <taxon>Euteleostomi</taxon>
        <taxon>Actinopterygii</taxon>
        <taxon>Neopterygii</taxon>
        <taxon>Teleostei</taxon>
        <taxon>Protacanthopterygii</taxon>
        <taxon>Esociformes</taxon>
        <taxon>Umbridae</taxon>
        <taxon>Dallia</taxon>
    </lineage>
</organism>
<proteinExistence type="predicted"/>
<evidence type="ECO:0000313" key="2">
    <source>
        <dbReference type="Proteomes" id="UP001157502"/>
    </source>
</evidence>